<accession>A0A0H2TWK2</accession>
<gene>
    <name evidence="2" type="ORF">MAPG_05025</name>
</gene>
<reference evidence="2" key="1">
    <citation type="submission" date="2010-05" db="EMBL/GenBank/DDBJ databases">
        <title>The Genome Sequence of Magnaporthe poae strain ATCC 64411.</title>
        <authorList>
            <consortium name="The Broad Institute Genome Sequencing Platform"/>
            <consortium name="Broad Institute Genome Sequencing Center for Infectious Disease"/>
            <person name="Ma L.-J."/>
            <person name="Dead R."/>
            <person name="Young S."/>
            <person name="Zeng Q."/>
            <person name="Koehrsen M."/>
            <person name="Alvarado L."/>
            <person name="Berlin A."/>
            <person name="Chapman S.B."/>
            <person name="Chen Z."/>
            <person name="Freedman E."/>
            <person name="Gellesch M."/>
            <person name="Goldberg J."/>
            <person name="Griggs A."/>
            <person name="Gujja S."/>
            <person name="Heilman E.R."/>
            <person name="Heiman D."/>
            <person name="Hepburn T."/>
            <person name="Howarth C."/>
            <person name="Jen D."/>
            <person name="Larson L."/>
            <person name="Mehta T."/>
            <person name="Neiman D."/>
            <person name="Pearson M."/>
            <person name="Roberts A."/>
            <person name="Saif S."/>
            <person name="Shea T."/>
            <person name="Shenoy N."/>
            <person name="Sisk P."/>
            <person name="Stolte C."/>
            <person name="Sykes S."/>
            <person name="Walk T."/>
            <person name="White J."/>
            <person name="Yandava C."/>
            <person name="Haas B."/>
            <person name="Nusbaum C."/>
            <person name="Birren B."/>
        </authorList>
    </citation>
    <scope>NUCLEOTIDE SEQUENCE</scope>
    <source>
        <strain evidence="2">ATCC 64411</strain>
    </source>
</reference>
<reference evidence="2" key="2">
    <citation type="submission" date="2011-03" db="EMBL/GenBank/DDBJ databases">
        <title>Annotation of Magnaporthe poae ATCC 64411.</title>
        <authorList>
            <person name="Ma L.-J."/>
            <person name="Dead R."/>
            <person name="Young S.K."/>
            <person name="Zeng Q."/>
            <person name="Gargeya S."/>
            <person name="Fitzgerald M."/>
            <person name="Haas B."/>
            <person name="Abouelleil A."/>
            <person name="Alvarado L."/>
            <person name="Arachchi H.M."/>
            <person name="Berlin A."/>
            <person name="Brown A."/>
            <person name="Chapman S.B."/>
            <person name="Chen Z."/>
            <person name="Dunbar C."/>
            <person name="Freedman E."/>
            <person name="Gearin G."/>
            <person name="Gellesch M."/>
            <person name="Goldberg J."/>
            <person name="Griggs A."/>
            <person name="Gujja S."/>
            <person name="Heiman D."/>
            <person name="Howarth C."/>
            <person name="Larson L."/>
            <person name="Lui A."/>
            <person name="MacDonald P.J.P."/>
            <person name="Mehta T."/>
            <person name="Montmayeur A."/>
            <person name="Murphy C."/>
            <person name="Neiman D."/>
            <person name="Pearson M."/>
            <person name="Priest M."/>
            <person name="Roberts A."/>
            <person name="Saif S."/>
            <person name="Shea T."/>
            <person name="Shenoy N."/>
            <person name="Sisk P."/>
            <person name="Stolte C."/>
            <person name="Sykes S."/>
            <person name="Yandava C."/>
            <person name="Wortman J."/>
            <person name="Nusbaum C."/>
            <person name="Birren B."/>
        </authorList>
    </citation>
    <scope>NUCLEOTIDE SEQUENCE</scope>
    <source>
        <strain evidence="2">ATCC 64411</strain>
    </source>
</reference>
<organism evidence="2">
    <name type="scientific">Magnaporthiopsis poae (strain ATCC 64411 / 73-15)</name>
    <name type="common">Kentucky bluegrass fungus</name>
    <name type="synonym">Magnaporthe poae</name>
    <dbReference type="NCBI Taxonomy" id="644358"/>
    <lineage>
        <taxon>Eukaryota</taxon>
        <taxon>Fungi</taxon>
        <taxon>Dikarya</taxon>
        <taxon>Ascomycota</taxon>
        <taxon>Pezizomycotina</taxon>
        <taxon>Sordariomycetes</taxon>
        <taxon>Sordariomycetidae</taxon>
        <taxon>Magnaporthales</taxon>
        <taxon>Magnaporthaceae</taxon>
        <taxon>Magnaporthiopsis</taxon>
    </lineage>
</organism>
<proteinExistence type="predicted"/>
<dbReference type="EMBL" id="GL876969">
    <property type="protein sequence ID" value="KLU86006.1"/>
    <property type="molecule type" value="Genomic_DNA"/>
</dbReference>
<feature type="region of interest" description="Disordered" evidence="1">
    <location>
        <begin position="54"/>
        <end position="106"/>
    </location>
</feature>
<protein>
    <submittedName>
        <fullName evidence="2">Uncharacterized protein</fullName>
    </submittedName>
</protein>
<name>A0A0H2TWK2_MAGP6</name>
<feature type="non-terminal residue" evidence="2">
    <location>
        <position position="145"/>
    </location>
</feature>
<sequence>MATFLPKVLSPALPSELISYILGQHKYPTTLVVCIPRADFISAFLDEAAGEIRAETLPLPSSPEQPDGNTTKGPAEQHEQHDSQQEPHPEGVAQPTGRADAAAAATHRARAILSTPLRQTAVARHIRTVFVPTVSHLRAFLSVFS</sequence>
<feature type="compositionally biased region" description="Basic and acidic residues" evidence="1">
    <location>
        <begin position="75"/>
        <end position="89"/>
    </location>
</feature>
<evidence type="ECO:0000256" key="1">
    <source>
        <dbReference type="SAM" id="MobiDB-lite"/>
    </source>
</evidence>
<dbReference type="OrthoDB" id="5391496at2759"/>
<dbReference type="AlphaFoldDB" id="A0A0H2TWK2"/>
<dbReference type="VEuPathDB" id="FungiDB:MAPG_05025"/>
<evidence type="ECO:0000313" key="2">
    <source>
        <dbReference type="EMBL" id="KLU86006.1"/>
    </source>
</evidence>
<feature type="compositionally biased region" description="Polar residues" evidence="1">
    <location>
        <begin position="62"/>
        <end position="72"/>
    </location>
</feature>